<name>A0A810PWC2_9FIRM</name>
<evidence type="ECO:0000256" key="5">
    <source>
        <dbReference type="ARBA" id="ARBA00022679"/>
    </source>
</evidence>
<dbReference type="Proteomes" id="UP000681343">
    <property type="component" value="Chromosome"/>
</dbReference>
<dbReference type="RefSeq" id="WP_212819131.1">
    <property type="nucleotide sequence ID" value="NZ_AP023415.1"/>
</dbReference>
<dbReference type="InterPro" id="IPR028979">
    <property type="entry name" value="Ser_kin/Pase_Hpr-like_N_sf"/>
</dbReference>
<keyword evidence="4 14" id="KW-0723">Serine/threonine-protein kinase</keyword>
<accession>A0A810PWC2</accession>
<evidence type="ECO:0000256" key="2">
    <source>
        <dbReference type="ARBA" id="ARBA00001946"/>
    </source>
</evidence>
<evidence type="ECO:0000256" key="12">
    <source>
        <dbReference type="ARBA" id="ARBA00023277"/>
    </source>
</evidence>
<dbReference type="GO" id="GO:0005524">
    <property type="term" value="F:ATP binding"/>
    <property type="evidence" value="ECO:0007669"/>
    <property type="project" value="UniProtKB-UniRule"/>
</dbReference>
<feature type="active site" evidence="14">
    <location>
        <position position="144"/>
    </location>
</feature>
<comment type="similarity">
    <text evidence="3 14">Belongs to the HPrK/P family.</text>
</comment>
<protein>
    <recommendedName>
        <fullName evidence="14">HPr kinase/phosphorylase</fullName>
        <shortName evidence="14">HPrK/P</shortName>
        <ecNumber evidence="14">2.7.11.-</ecNumber>
        <ecNumber evidence="14">2.7.4.-</ecNumber>
    </recommendedName>
    <alternativeName>
        <fullName evidence="14">HPr(Ser) kinase/phosphorylase</fullName>
    </alternativeName>
</protein>
<comment type="catalytic activity">
    <reaction evidence="1 14">
        <text>[HPr protein]-L-serine + ATP = [HPr protein]-O-phospho-L-serine + ADP + H(+)</text>
        <dbReference type="Rhea" id="RHEA:46600"/>
        <dbReference type="Rhea" id="RHEA-COMP:11602"/>
        <dbReference type="Rhea" id="RHEA-COMP:11603"/>
        <dbReference type="ChEBI" id="CHEBI:15378"/>
        <dbReference type="ChEBI" id="CHEBI:29999"/>
        <dbReference type="ChEBI" id="CHEBI:30616"/>
        <dbReference type="ChEBI" id="CHEBI:83421"/>
        <dbReference type="ChEBI" id="CHEBI:456216"/>
    </reaction>
</comment>
<dbReference type="EMBL" id="AP023415">
    <property type="protein sequence ID" value="BCK78387.1"/>
    <property type="molecule type" value="Genomic_DNA"/>
</dbReference>
<keyword evidence="12 14" id="KW-0119">Carbohydrate metabolism</keyword>
<evidence type="ECO:0000256" key="10">
    <source>
        <dbReference type="ARBA" id="ARBA00022842"/>
    </source>
</evidence>
<comment type="catalytic activity">
    <reaction evidence="13 14">
        <text>[HPr protein]-O-phospho-L-serine + phosphate + H(+) = [HPr protein]-L-serine + diphosphate</text>
        <dbReference type="Rhea" id="RHEA:46604"/>
        <dbReference type="Rhea" id="RHEA-COMP:11602"/>
        <dbReference type="Rhea" id="RHEA-COMP:11603"/>
        <dbReference type="ChEBI" id="CHEBI:15378"/>
        <dbReference type="ChEBI" id="CHEBI:29999"/>
        <dbReference type="ChEBI" id="CHEBI:33019"/>
        <dbReference type="ChEBI" id="CHEBI:43474"/>
        <dbReference type="ChEBI" id="CHEBI:83421"/>
    </reaction>
</comment>
<comment type="miscellaneous">
    <text evidence="14">Both phosphorylation and phosphorolysis are carried out by the same active site and suggest a common mechanism for both reactions.</text>
</comment>
<dbReference type="Pfam" id="PF02603">
    <property type="entry name" value="Hpr_kinase_N"/>
    <property type="match status" value="1"/>
</dbReference>
<dbReference type="SUPFAM" id="SSF53795">
    <property type="entry name" value="PEP carboxykinase-like"/>
    <property type="match status" value="1"/>
</dbReference>
<evidence type="ECO:0000313" key="17">
    <source>
        <dbReference type="EMBL" id="BCK78387.1"/>
    </source>
</evidence>
<keyword evidence="18" id="KW-1185">Reference proteome</keyword>
<sequence>MEKVKRTPAKLPELVAEFNMEVLNKAPNFNIQTVTISDVNRPALQLVGFYEYFEPIRLQILGKAEMVFLQGMTTERRRKVLEDLLRCEIPALIIARNMEVPPELLELAEKHGRTLLRIDRKTVDATSEIIDYLNKKLAPQITRHGVLMNINGQGVLLLGDSGIGKSETAIELLKRGHRLVADDAVDIRRISTSLYGTAPELIRHYIEIRGVGVIDVQQLFGMGAVQFDTEIDLVVQLEQWQDGKFYDRLGLGEETYEILGVKLPYMTVPVRPGRNLAGIVEIATMKNRQMKYGYNPARDFVTRLDQHYDALNEANRRKSK</sequence>
<evidence type="ECO:0000256" key="1">
    <source>
        <dbReference type="ARBA" id="ARBA00001120"/>
    </source>
</evidence>
<evidence type="ECO:0000256" key="4">
    <source>
        <dbReference type="ARBA" id="ARBA00022527"/>
    </source>
</evidence>
<feature type="region of interest" description="Important for the catalytic mechanism of both phosphorylation and dephosphorylation" evidence="14">
    <location>
        <begin position="206"/>
        <end position="215"/>
    </location>
</feature>
<gene>
    <name evidence="17" type="primary">scoC</name>
    <name evidence="14" type="synonym">hprK</name>
    <name evidence="17" type="ORF">MM35RIKEN_05790</name>
</gene>
<evidence type="ECO:0000256" key="3">
    <source>
        <dbReference type="ARBA" id="ARBA00006883"/>
    </source>
</evidence>
<dbReference type="InterPro" id="IPR011126">
    <property type="entry name" value="Hpr_kin/Pase_Hpr_N"/>
</dbReference>
<keyword evidence="10 14" id="KW-0460">Magnesium</keyword>
<dbReference type="CDD" id="cd01918">
    <property type="entry name" value="HprK_C"/>
    <property type="match status" value="1"/>
</dbReference>
<dbReference type="Gene3D" id="3.40.50.300">
    <property type="entry name" value="P-loop containing nucleotide triphosphate hydrolases"/>
    <property type="match status" value="1"/>
</dbReference>
<dbReference type="HAMAP" id="MF_01249">
    <property type="entry name" value="HPr_kinase"/>
    <property type="match status" value="1"/>
</dbReference>
<feature type="binding site" evidence="14">
    <location>
        <position position="166"/>
    </location>
    <ligand>
        <name>Mg(2+)</name>
        <dbReference type="ChEBI" id="CHEBI:18420"/>
    </ligand>
</feature>
<reference evidence="17" key="1">
    <citation type="submission" date="2020-09" db="EMBL/GenBank/DDBJ databases">
        <title>New species isolated from human feces.</title>
        <authorList>
            <person name="Kitahara M."/>
            <person name="Shigeno Y."/>
            <person name="Shime M."/>
            <person name="Matsumoto Y."/>
            <person name="Nakamura S."/>
            <person name="Motooka D."/>
            <person name="Fukuoka S."/>
            <person name="Nishikawa H."/>
            <person name="Benno Y."/>
        </authorList>
    </citation>
    <scope>NUCLEOTIDE SEQUENCE</scope>
    <source>
        <strain evidence="17">MM35</strain>
    </source>
</reference>
<dbReference type="GO" id="GO:0004674">
    <property type="term" value="F:protein serine/threonine kinase activity"/>
    <property type="evidence" value="ECO:0007669"/>
    <property type="project" value="UniProtKB-KW"/>
</dbReference>
<feature type="domain" description="HPr kinase/phosphorylase C-terminal" evidence="16">
    <location>
        <begin position="135"/>
        <end position="303"/>
    </location>
</feature>
<feature type="active site" evidence="14">
    <location>
        <position position="248"/>
    </location>
</feature>
<dbReference type="GO" id="GO:0006109">
    <property type="term" value="P:regulation of carbohydrate metabolic process"/>
    <property type="evidence" value="ECO:0007669"/>
    <property type="project" value="UniProtKB-UniRule"/>
</dbReference>
<evidence type="ECO:0000259" key="16">
    <source>
        <dbReference type="Pfam" id="PF07475"/>
    </source>
</evidence>
<dbReference type="GO" id="GO:0000155">
    <property type="term" value="F:phosphorelay sensor kinase activity"/>
    <property type="evidence" value="ECO:0007669"/>
    <property type="project" value="InterPro"/>
</dbReference>
<evidence type="ECO:0000256" key="14">
    <source>
        <dbReference type="HAMAP-Rule" id="MF_01249"/>
    </source>
</evidence>
<feature type="domain" description="HPr(Ser) kinase/phosphorylase N-terminal" evidence="15">
    <location>
        <begin position="13"/>
        <end position="133"/>
    </location>
</feature>
<evidence type="ECO:0000256" key="6">
    <source>
        <dbReference type="ARBA" id="ARBA00022723"/>
    </source>
</evidence>
<keyword evidence="7 14" id="KW-0547">Nucleotide-binding</keyword>
<feature type="active site" description="Proton acceptor; for phosphorylation activity. Proton donor; for dephosphorylation activity" evidence="14">
    <location>
        <position position="183"/>
    </location>
</feature>
<keyword evidence="8 14" id="KW-0418">Kinase</keyword>
<feature type="binding site" evidence="14">
    <location>
        <begin position="159"/>
        <end position="166"/>
    </location>
    <ligand>
        <name>ATP</name>
        <dbReference type="ChEBI" id="CHEBI:30616"/>
    </ligand>
</feature>
<dbReference type="Gene3D" id="3.40.1390.20">
    <property type="entry name" value="HprK N-terminal domain-like"/>
    <property type="match status" value="1"/>
</dbReference>
<dbReference type="NCBIfam" id="TIGR00679">
    <property type="entry name" value="hpr-ser"/>
    <property type="match status" value="1"/>
</dbReference>
<dbReference type="PANTHER" id="PTHR30305:SF1">
    <property type="entry name" value="HPR KINASE_PHOSPHORYLASE"/>
    <property type="match status" value="1"/>
</dbReference>
<dbReference type="InterPro" id="IPR003755">
    <property type="entry name" value="HPr(Ser)_kin/Pase"/>
</dbReference>
<feature type="binding site" evidence="14">
    <location>
        <position position="207"/>
    </location>
    <ligand>
        <name>Mg(2+)</name>
        <dbReference type="ChEBI" id="CHEBI:18420"/>
    </ligand>
</feature>
<keyword evidence="11 14" id="KW-0511">Multifunctional enzyme</keyword>
<proteinExistence type="inferred from homology"/>
<keyword evidence="5 14" id="KW-0808">Transferase</keyword>
<evidence type="ECO:0000259" key="15">
    <source>
        <dbReference type="Pfam" id="PF02603"/>
    </source>
</evidence>
<keyword evidence="9 14" id="KW-0067">ATP-binding</keyword>
<dbReference type="InterPro" id="IPR027417">
    <property type="entry name" value="P-loop_NTPase"/>
</dbReference>
<comment type="cofactor">
    <cofactor evidence="2 14">
        <name>Mg(2+)</name>
        <dbReference type="ChEBI" id="CHEBI:18420"/>
    </cofactor>
</comment>
<feature type="region of interest" description="Important for the catalytic mechanism of dephosphorylation" evidence="14">
    <location>
        <begin position="269"/>
        <end position="274"/>
    </location>
</feature>
<evidence type="ECO:0000313" key="18">
    <source>
        <dbReference type="Proteomes" id="UP000681343"/>
    </source>
</evidence>
<dbReference type="SUPFAM" id="SSF75138">
    <property type="entry name" value="HprK N-terminal domain-like"/>
    <property type="match status" value="1"/>
</dbReference>
<comment type="function">
    <text evidence="14">Catalyzes the ATP- as well as the pyrophosphate-dependent phosphorylation of a specific serine residue in HPr, a phosphocarrier protein of the phosphoenolpyruvate-dependent sugar phosphotransferase system (PTS). HprK/P also catalyzes the pyrophosphate-producing, inorganic phosphate-dependent dephosphorylation (phosphorolysis) of seryl-phosphorylated HPr (P-Ser-HPr). The two antagonistic activities of HprK/P are regulated by several intracellular metabolites, which change their concentration in response to the absence or presence of rapidly metabolisable carbon sources (glucose, fructose, etc.) in the growth medium. Therefore, by controlling the phosphorylation state of HPr, HPrK/P is a sensor enzyme that plays a major role in the regulation of carbon metabolism and sugar transport: it mediates carbon catabolite repression (CCR), and regulates PTS-catalyzed carbohydrate uptake and inducer exclusion.</text>
</comment>
<evidence type="ECO:0000256" key="7">
    <source>
        <dbReference type="ARBA" id="ARBA00022741"/>
    </source>
</evidence>
<dbReference type="PANTHER" id="PTHR30305">
    <property type="entry name" value="PROTEIN YJDM-RELATED"/>
    <property type="match status" value="1"/>
</dbReference>
<comment type="subunit">
    <text evidence="14">Homohexamer.</text>
</comment>
<dbReference type="GO" id="GO:0000287">
    <property type="term" value="F:magnesium ion binding"/>
    <property type="evidence" value="ECO:0007669"/>
    <property type="project" value="UniProtKB-UniRule"/>
</dbReference>
<dbReference type="AlphaFoldDB" id="A0A810PWC2"/>
<evidence type="ECO:0000256" key="11">
    <source>
        <dbReference type="ARBA" id="ARBA00023268"/>
    </source>
</evidence>
<evidence type="ECO:0000256" key="13">
    <source>
        <dbReference type="ARBA" id="ARBA00047657"/>
    </source>
</evidence>
<evidence type="ECO:0000256" key="9">
    <source>
        <dbReference type="ARBA" id="ARBA00022840"/>
    </source>
</evidence>
<dbReference type="GO" id="GO:0004712">
    <property type="term" value="F:protein serine/threonine/tyrosine kinase activity"/>
    <property type="evidence" value="ECO:0007669"/>
    <property type="project" value="UniProtKB-UniRule"/>
</dbReference>
<keyword evidence="6 14" id="KW-0479">Metal-binding</keyword>
<feature type="active site" evidence="14">
    <location>
        <position position="165"/>
    </location>
</feature>
<dbReference type="EC" id="2.7.11.-" evidence="14"/>
<dbReference type="InterPro" id="IPR011104">
    <property type="entry name" value="Hpr_kin/Pase_C"/>
</dbReference>
<dbReference type="FunFam" id="3.40.50.300:FF:000174">
    <property type="entry name" value="HPr kinase/phosphorylase"/>
    <property type="match status" value="1"/>
</dbReference>
<organism evidence="17 18">
    <name type="scientific">Vescimonas fastidiosa</name>
    <dbReference type="NCBI Taxonomy" id="2714353"/>
    <lineage>
        <taxon>Bacteria</taxon>
        <taxon>Bacillati</taxon>
        <taxon>Bacillota</taxon>
        <taxon>Clostridia</taxon>
        <taxon>Eubacteriales</taxon>
        <taxon>Oscillospiraceae</taxon>
        <taxon>Vescimonas</taxon>
    </lineage>
</organism>
<dbReference type="Pfam" id="PF07475">
    <property type="entry name" value="Hpr_kinase_C"/>
    <property type="match status" value="1"/>
</dbReference>
<dbReference type="KEGG" id="vfa:MM35RIKEN_05790"/>
<comment type="domain">
    <text evidence="14">The Walker A ATP-binding motif also binds Pi and PPi.</text>
</comment>
<evidence type="ECO:0000256" key="8">
    <source>
        <dbReference type="ARBA" id="ARBA00022777"/>
    </source>
</evidence>
<dbReference type="EC" id="2.7.4.-" evidence="14"/>